<keyword evidence="5" id="KW-1185">Reference proteome</keyword>
<dbReference type="PANTHER" id="PTHR30273:SF2">
    <property type="entry name" value="PROTEIN FECR"/>
    <property type="match status" value="1"/>
</dbReference>
<dbReference type="PIRSF" id="PIRSF018266">
    <property type="entry name" value="FecR"/>
    <property type="match status" value="1"/>
</dbReference>
<dbReference type="InterPro" id="IPR006860">
    <property type="entry name" value="FecR"/>
</dbReference>
<reference evidence="4 5" key="1">
    <citation type="submission" date="2021-11" db="EMBL/GenBank/DDBJ databases">
        <title>Genomic of Niabella pedocola.</title>
        <authorList>
            <person name="Wu T."/>
        </authorList>
    </citation>
    <scope>NUCLEOTIDE SEQUENCE [LARGE SCALE GENOMIC DNA]</scope>
    <source>
        <strain evidence="4 5">JCM 31011</strain>
    </source>
</reference>
<protein>
    <submittedName>
        <fullName evidence="4">FecR domain-containing protein</fullName>
    </submittedName>
</protein>
<evidence type="ECO:0000313" key="5">
    <source>
        <dbReference type="Proteomes" id="UP001199816"/>
    </source>
</evidence>
<gene>
    <name evidence="4" type="ORF">LQ567_20950</name>
</gene>
<dbReference type="Proteomes" id="UP001199816">
    <property type="component" value="Unassembled WGS sequence"/>
</dbReference>
<dbReference type="InterPro" id="IPR012373">
    <property type="entry name" value="Ferrdict_sens_TM"/>
</dbReference>
<evidence type="ECO:0000256" key="1">
    <source>
        <dbReference type="SAM" id="Phobius"/>
    </source>
</evidence>
<dbReference type="EMBL" id="JAJNEC010000006">
    <property type="protein sequence ID" value="MCD2425268.1"/>
    <property type="molecule type" value="Genomic_DNA"/>
</dbReference>
<evidence type="ECO:0000259" key="3">
    <source>
        <dbReference type="Pfam" id="PF16344"/>
    </source>
</evidence>
<dbReference type="Pfam" id="PF04773">
    <property type="entry name" value="FecR"/>
    <property type="match status" value="1"/>
</dbReference>
<feature type="domain" description="Protein FecR C-terminal" evidence="3">
    <location>
        <begin position="286"/>
        <end position="353"/>
    </location>
</feature>
<dbReference type="PANTHER" id="PTHR30273">
    <property type="entry name" value="PERIPLASMIC SIGNAL SENSOR AND SIGMA FACTOR ACTIVATOR FECR-RELATED"/>
    <property type="match status" value="1"/>
</dbReference>
<feature type="domain" description="FecR protein" evidence="2">
    <location>
        <begin position="124"/>
        <end position="218"/>
    </location>
</feature>
<feature type="transmembrane region" description="Helical" evidence="1">
    <location>
        <begin position="84"/>
        <end position="107"/>
    </location>
</feature>
<dbReference type="Gene3D" id="3.55.50.30">
    <property type="match status" value="1"/>
</dbReference>
<name>A0ABS8PW28_9BACT</name>
<keyword evidence="1" id="KW-0812">Transmembrane</keyword>
<evidence type="ECO:0000259" key="2">
    <source>
        <dbReference type="Pfam" id="PF04773"/>
    </source>
</evidence>
<sequence length="355" mass="39950">MTIDRTDFNAEDFLIDSSFQQYCAGTDALSIRYWEQYIAAHPEQKAVIEEARRLYRILSGNKPEMNARLAAVEKKMDRRAGMRLLGNTWFRAAAVFLILASGMGWYLGMRHQAPDVYNEAPMAVYTTSSGERKKIVLPDGTVVLLNAQSRLSVRKAFNGTNRDVLLNGEGFFSVAHNRNKPFNVYTGDLKVKVLGTEFNVKAYDNDASSEVTLLKGAVTMETTQTGNAAISLKPGQKIVYNRKRSGKNTETARTGTGDNLPEMTLYPYTLTKDSTILETAWTQNRIVIQDQELKDVKELLEKWYGVEIVFDDPDIGSYRFTAVFINETIEQALTALQQAKSFKYSIQGNKITITK</sequence>
<evidence type="ECO:0000313" key="4">
    <source>
        <dbReference type="EMBL" id="MCD2425268.1"/>
    </source>
</evidence>
<comment type="caution">
    <text evidence="4">The sequence shown here is derived from an EMBL/GenBank/DDBJ whole genome shotgun (WGS) entry which is preliminary data.</text>
</comment>
<keyword evidence="1" id="KW-1133">Transmembrane helix</keyword>
<keyword evidence="1" id="KW-0472">Membrane</keyword>
<proteinExistence type="predicted"/>
<dbReference type="Gene3D" id="2.60.120.1440">
    <property type="match status" value="1"/>
</dbReference>
<dbReference type="Pfam" id="PF16344">
    <property type="entry name" value="FecR_C"/>
    <property type="match status" value="1"/>
</dbReference>
<organism evidence="4 5">
    <name type="scientific">Niabella pedocola</name>
    <dbReference type="NCBI Taxonomy" id="1752077"/>
    <lineage>
        <taxon>Bacteria</taxon>
        <taxon>Pseudomonadati</taxon>
        <taxon>Bacteroidota</taxon>
        <taxon>Chitinophagia</taxon>
        <taxon>Chitinophagales</taxon>
        <taxon>Chitinophagaceae</taxon>
        <taxon>Niabella</taxon>
    </lineage>
</organism>
<accession>A0ABS8PW28</accession>
<dbReference type="RefSeq" id="WP_231007712.1">
    <property type="nucleotide sequence ID" value="NZ_JAJNEC010000006.1"/>
</dbReference>
<dbReference type="InterPro" id="IPR032508">
    <property type="entry name" value="FecR_C"/>
</dbReference>